<evidence type="ECO:0000313" key="3">
    <source>
        <dbReference type="Proteomes" id="UP000249061"/>
    </source>
</evidence>
<dbReference type="Proteomes" id="UP000249061">
    <property type="component" value="Unassembled WGS sequence"/>
</dbReference>
<protein>
    <recommendedName>
        <fullName evidence="4">Lipoprotein</fullName>
    </recommendedName>
</protein>
<gene>
    <name evidence="2" type="ORF">DI536_07095</name>
</gene>
<evidence type="ECO:0000313" key="2">
    <source>
        <dbReference type="EMBL" id="PZR16054.1"/>
    </source>
</evidence>
<organism evidence="2 3">
    <name type="scientific">Archangium gephyra</name>
    <dbReference type="NCBI Taxonomy" id="48"/>
    <lineage>
        <taxon>Bacteria</taxon>
        <taxon>Pseudomonadati</taxon>
        <taxon>Myxococcota</taxon>
        <taxon>Myxococcia</taxon>
        <taxon>Myxococcales</taxon>
        <taxon>Cystobacterineae</taxon>
        <taxon>Archangiaceae</taxon>
        <taxon>Archangium</taxon>
    </lineage>
</organism>
<dbReference type="EMBL" id="QFQP01000004">
    <property type="protein sequence ID" value="PZR16054.1"/>
    <property type="molecule type" value="Genomic_DNA"/>
</dbReference>
<comment type="caution">
    <text evidence="2">The sequence shown here is derived from an EMBL/GenBank/DDBJ whole genome shotgun (WGS) entry which is preliminary data.</text>
</comment>
<evidence type="ECO:0008006" key="4">
    <source>
        <dbReference type="Google" id="ProtNLM"/>
    </source>
</evidence>
<sequence>MKLKLLASLAVACMTFGCATAQIKTNPASQFPLTVSEEKPAFLFPINLSHLGSGGDATLMGVTVTGGVINKFGKTVVSGQQLFDMVGNLSYELAESVQSQANSGKWEMSGSAEKTATDLSATMTTITGQLLDKKIVDKPITFKYIIALHSHGTSTMGGTMLEVTSWGGIYDAETKQILSYIESKDSYANKPEAVMAQLPSAYNGIIEKLIAGQAK</sequence>
<proteinExistence type="predicted"/>
<feature type="chain" id="PRO_5015908755" description="Lipoprotein" evidence="1">
    <location>
        <begin position="22"/>
        <end position="215"/>
    </location>
</feature>
<evidence type="ECO:0000256" key="1">
    <source>
        <dbReference type="SAM" id="SignalP"/>
    </source>
</evidence>
<name>A0A2W5VJC5_9BACT</name>
<dbReference type="AlphaFoldDB" id="A0A2W5VJC5"/>
<accession>A0A2W5VJC5</accession>
<reference evidence="2 3" key="1">
    <citation type="submission" date="2017-08" db="EMBL/GenBank/DDBJ databases">
        <title>Infants hospitalized years apart are colonized by the same room-sourced microbial strains.</title>
        <authorList>
            <person name="Brooks B."/>
            <person name="Olm M.R."/>
            <person name="Firek B.A."/>
            <person name="Baker R."/>
            <person name="Thomas B.C."/>
            <person name="Morowitz M.J."/>
            <person name="Banfield J.F."/>
        </authorList>
    </citation>
    <scope>NUCLEOTIDE SEQUENCE [LARGE SCALE GENOMIC DNA]</scope>
    <source>
        <strain evidence="2">S2_003_000_R2_14</strain>
    </source>
</reference>
<feature type="signal peptide" evidence="1">
    <location>
        <begin position="1"/>
        <end position="21"/>
    </location>
</feature>
<keyword evidence="1" id="KW-0732">Signal</keyword>
<dbReference type="PROSITE" id="PS51257">
    <property type="entry name" value="PROKAR_LIPOPROTEIN"/>
    <property type="match status" value="1"/>
</dbReference>